<dbReference type="Pfam" id="PF02518">
    <property type="entry name" value="HATPase_c"/>
    <property type="match status" value="1"/>
</dbReference>
<protein>
    <recommendedName>
        <fullName evidence="3">histidine kinase</fullName>
        <ecNumber evidence="3">2.7.13.3</ecNumber>
    </recommendedName>
</protein>
<dbReference type="Gene3D" id="3.30.450.20">
    <property type="entry name" value="PAS domain"/>
    <property type="match status" value="1"/>
</dbReference>
<evidence type="ECO:0000256" key="7">
    <source>
        <dbReference type="ARBA" id="ARBA00023012"/>
    </source>
</evidence>
<dbReference type="SUPFAM" id="SSF55781">
    <property type="entry name" value="GAF domain-like"/>
    <property type="match status" value="1"/>
</dbReference>
<evidence type="ECO:0000256" key="3">
    <source>
        <dbReference type="ARBA" id="ARBA00012438"/>
    </source>
</evidence>
<dbReference type="SUPFAM" id="SSF47384">
    <property type="entry name" value="Homodimeric domain of signal transducing histidine kinase"/>
    <property type="match status" value="1"/>
</dbReference>
<keyword evidence="7" id="KW-0902">Two-component regulatory system</keyword>
<dbReference type="InterPro" id="IPR036890">
    <property type="entry name" value="HATPase_C_sf"/>
</dbReference>
<organism evidence="10 11">
    <name type="scientific">Paractinoplanes deccanensis</name>
    <dbReference type="NCBI Taxonomy" id="113561"/>
    <lineage>
        <taxon>Bacteria</taxon>
        <taxon>Bacillati</taxon>
        <taxon>Actinomycetota</taxon>
        <taxon>Actinomycetes</taxon>
        <taxon>Micromonosporales</taxon>
        <taxon>Micromonosporaceae</taxon>
        <taxon>Paractinoplanes</taxon>
    </lineage>
</organism>
<dbReference type="Proteomes" id="UP000609879">
    <property type="component" value="Unassembled WGS sequence"/>
</dbReference>
<dbReference type="InterPro" id="IPR000014">
    <property type="entry name" value="PAS"/>
</dbReference>
<accession>A0ABQ3XXT1</accession>
<evidence type="ECO:0000256" key="1">
    <source>
        <dbReference type="ARBA" id="ARBA00000085"/>
    </source>
</evidence>
<dbReference type="InterPro" id="IPR003661">
    <property type="entry name" value="HisK_dim/P_dom"/>
</dbReference>
<dbReference type="PANTHER" id="PTHR43711">
    <property type="entry name" value="TWO-COMPONENT HISTIDINE KINASE"/>
    <property type="match status" value="1"/>
</dbReference>
<dbReference type="Gene3D" id="1.10.287.130">
    <property type="match status" value="1"/>
</dbReference>
<keyword evidence="6" id="KW-0418">Kinase</keyword>
<evidence type="ECO:0000313" key="11">
    <source>
        <dbReference type="Proteomes" id="UP000609879"/>
    </source>
</evidence>
<feature type="domain" description="Histidine kinase" evidence="8">
    <location>
        <begin position="313"/>
        <end position="529"/>
    </location>
</feature>
<dbReference type="InterPro" id="IPR029016">
    <property type="entry name" value="GAF-like_dom_sf"/>
</dbReference>
<dbReference type="PANTHER" id="PTHR43711:SF31">
    <property type="entry name" value="HISTIDINE KINASE"/>
    <property type="match status" value="1"/>
</dbReference>
<name>A0ABQ3XXT1_9ACTN</name>
<keyword evidence="5" id="KW-0808">Transferase</keyword>
<keyword evidence="11" id="KW-1185">Reference proteome</keyword>
<dbReference type="InterPro" id="IPR005467">
    <property type="entry name" value="His_kinase_dom"/>
</dbReference>
<comment type="caution">
    <text evidence="10">The sequence shown here is derived from an EMBL/GenBank/DDBJ whole genome shotgun (WGS) entry which is preliminary data.</text>
</comment>
<dbReference type="Pfam" id="PF01590">
    <property type="entry name" value="GAF"/>
    <property type="match status" value="1"/>
</dbReference>
<dbReference type="InterPro" id="IPR050736">
    <property type="entry name" value="Sensor_HK_Regulatory"/>
</dbReference>
<dbReference type="SUPFAM" id="SSF55785">
    <property type="entry name" value="PYP-like sensor domain (PAS domain)"/>
    <property type="match status" value="1"/>
</dbReference>
<evidence type="ECO:0000256" key="4">
    <source>
        <dbReference type="ARBA" id="ARBA00022553"/>
    </source>
</evidence>
<dbReference type="Gene3D" id="3.30.450.40">
    <property type="match status" value="1"/>
</dbReference>
<dbReference type="EC" id="2.7.13.3" evidence="3"/>
<dbReference type="Pfam" id="PF08448">
    <property type="entry name" value="PAS_4"/>
    <property type="match status" value="1"/>
</dbReference>
<sequence>MDRDAFLDALLESLTVGVIACDADGEVVLVNRPVRELMSLSEQTALREYPARADGVLFDTDGTPIPWSQAPVQRALRGEVIDADMVVRVPGRRERIVAVIARPILGGAGRRLGAVAIAQEVTALRRAERFRACHRAVERALRATKEIVEAAPGVLAALGETLGWPATELWLTDEDGELGFGGRWCAPGSGLEAVLDFAPIRGAGITGRVWATGKPLWVPDIAHTVTLRSPLERTRAAVCLRHGIRSVLAVPVRDGGTVLGVLTCYAAAPEPHEDLLAVLLDGVAAQIGVYLALRRAEALACELTRAKDDFIALVGHELRTPLTSIVANASMLDEEPGLGDDTRAMVEVVQRNATALRGVVDSLLDLAGLDSGHLALAIGPVDLAAVVAEAIAAATPEAAAAGVRLGTARAAPLPVEGDAHRLRQVVDDLLANAIKYSPQGGDVHVGLCEQGGIVELTVTDHGIGTPAEERERVFDRFYRGSNVRHQGIAGRGLGLSLARAIVGLHGGTIRLTGHLPHGTTVHVRLPARRP</sequence>
<dbReference type="PRINTS" id="PR00344">
    <property type="entry name" value="BCTRLSENSOR"/>
</dbReference>
<dbReference type="PROSITE" id="PS50112">
    <property type="entry name" value="PAS"/>
    <property type="match status" value="1"/>
</dbReference>
<dbReference type="SMART" id="SM00065">
    <property type="entry name" value="GAF"/>
    <property type="match status" value="1"/>
</dbReference>
<evidence type="ECO:0000259" key="9">
    <source>
        <dbReference type="PROSITE" id="PS50112"/>
    </source>
</evidence>
<dbReference type="SUPFAM" id="SSF55874">
    <property type="entry name" value="ATPase domain of HSP90 chaperone/DNA topoisomerase II/histidine kinase"/>
    <property type="match status" value="1"/>
</dbReference>
<dbReference type="InterPro" id="IPR003594">
    <property type="entry name" value="HATPase_dom"/>
</dbReference>
<dbReference type="InterPro" id="IPR035965">
    <property type="entry name" value="PAS-like_dom_sf"/>
</dbReference>
<dbReference type="InterPro" id="IPR004358">
    <property type="entry name" value="Sig_transdc_His_kin-like_C"/>
</dbReference>
<dbReference type="InterPro" id="IPR013656">
    <property type="entry name" value="PAS_4"/>
</dbReference>
<proteinExistence type="predicted"/>
<evidence type="ECO:0000256" key="6">
    <source>
        <dbReference type="ARBA" id="ARBA00022777"/>
    </source>
</evidence>
<dbReference type="CDD" id="cd00130">
    <property type="entry name" value="PAS"/>
    <property type="match status" value="1"/>
</dbReference>
<dbReference type="RefSeq" id="WP_203760503.1">
    <property type="nucleotide sequence ID" value="NZ_BAAABO010000025.1"/>
</dbReference>
<dbReference type="CDD" id="cd00075">
    <property type="entry name" value="HATPase"/>
    <property type="match status" value="1"/>
</dbReference>
<dbReference type="EMBL" id="BOMI01000017">
    <property type="protein sequence ID" value="GID72559.1"/>
    <property type="molecule type" value="Genomic_DNA"/>
</dbReference>
<dbReference type="InterPro" id="IPR036097">
    <property type="entry name" value="HisK_dim/P_sf"/>
</dbReference>
<dbReference type="InterPro" id="IPR003018">
    <property type="entry name" value="GAF"/>
</dbReference>
<dbReference type="Pfam" id="PF00512">
    <property type="entry name" value="HisKA"/>
    <property type="match status" value="1"/>
</dbReference>
<dbReference type="NCBIfam" id="TIGR00229">
    <property type="entry name" value="sensory_box"/>
    <property type="match status" value="1"/>
</dbReference>
<evidence type="ECO:0000313" key="10">
    <source>
        <dbReference type="EMBL" id="GID72559.1"/>
    </source>
</evidence>
<dbReference type="Gene3D" id="3.30.565.10">
    <property type="entry name" value="Histidine kinase-like ATPase, C-terminal domain"/>
    <property type="match status" value="1"/>
</dbReference>
<reference evidence="10 11" key="1">
    <citation type="submission" date="2021-01" db="EMBL/GenBank/DDBJ databases">
        <title>Whole genome shotgun sequence of Actinoplanes deccanensis NBRC 13994.</title>
        <authorList>
            <person name="Komaki H."/>
            <person name="Tamura T."/>
        </authorList>
    </citation>
    <scope>NUCLEOTIDE SEQUENCE [LARGE SCALE GENOMIC DNA]</scope>
    <source>
        <strain evidence="10 11">NBRC 13994</strain>
    </source>
</reference>
<gene>
    <name evidence="10" type="ORF">Ade02nite_12000</name>
</gene>
<evidence type="ECO:0000256" key="5">
    <source>
        <dbReference type="ARBA" id="ARBA00022679"/>
    </source>
</evidence>
<comment type="subcellular location">
    <subcellularLocation>
        <location evidence="2">Cell membrane</location>
    </subcellularLocation>
</comment>
<dbReference type="CDD" id="cd00082">
    <property type="entry name" value="HisKA"/>
    <property type="match status" value="1"/>
</dbReference>
<dbReference type="SMART" id="SM00388">
    <property type="entry name" value="HisKA"/>
    <property type="match status" value="1"/>
</dbReference>
<keyword evidence="4" id="KW-0597">Phosphoprotein</keyword>
<dbReference type="SMART" id="SM00387">
    <property type="entry name" value="HATPase_c"/>
    <property type="match status" value="1"/>
</dbReference>
<dbReference type="PROSITE" id="PS50109">
    <property type="entry name" value="HIS_KIN"/>
    <property type="match status" value="1"/>
</dbReference>
<evidence type="ECO:0000256" key="2">
    <source>
        <dbReference type="ARBA" id="ARBA00004236"/>
    </source>
</evidence>
<evidence type="ECO:0000259" key="8">
    <source>
        <dbReference type="PROSITE" id="PS50109"/>
    </source>
</evidence>
<feature type="domain" description="PAS" evidence="9">
    <location>
        <begin position="3"/>
        <end position="46"/>
    </location>
</feature>
<comment type="catalytic activity">
    <reaction evidence="1">
        <text>ATP + protein L-histidine = ADP + protein N-phospho-L-histidine.</text>
        <dbReference type="EC" id="2.7.13.3"/>
    </reaction>
</comment>